<evidence type="ECO:0000313" key="7">
    <source>
        <dbReference type="Ensembl" id="ENSFHEP00000021454.1"/>
    </source>
</evidence>
<dbReference type="STRING" id="8078.ENSFHEP00000021454"/>
<dbReference type="InterPro" id="IPR000595">
    <property type="entry name" value="cNMP-bd_dom"/>
</dbReference>
<evidence type="ECO:0000313" key="8">
    <source>
        <dbReference type="Proteomes" id="UP000265000"/>
    </source>
</evidence>
<keyword evidence="2" id="KW-0116">cAMP-binding</keyword>
<dbReference type="SUPFAM" id="SSF51206">
    <property type="entry name" value="cAMP-binding domain-like"/>
    <property type="match status" value="1"/>
</dbReference>
<dbReference type="InterPro" id="IPR050503">
    <property type="entry name" value="cAMP-dep_PK_reg_su-like"/>
</dbReference>
<dbReference type="GO" id="GO:0030552">
    <property type="term" value="F:cAMP binding"/>
    <property type="evidence" value="ECO:0007669"/>
    <property type="project" value="UniProtKB-KW"/>
</dbReference>
<feature type="coiled-coil region" evidence="4">
    <location>
        <begin position="41"/>
        <end position="68"/>
    </location>
</feature>
<dbReference type="Pfam" id="PF00027">
    <property type="entry name" value="cNMP_binding"/>
    <property type="match status" value="1"/>
</dbReference>
<dbReference type="GO" id="GO:0034236">
    <property type="term" value="F:protein kinase A catalytic subunit binding"/>
    <property type="evidence" value="ECO:0007669"/>
    <property type="project" value="TreeGrafter"/>
</dbReference>
<dbReference type="GO" id="GO:0004862">
    <property type="term" value="F:cAMP-dependent protein kinase inhibitor activity"/>
    <property type="evidence" value="ECO:0007669"/>
    <property type="project" value="TreeGrafter"/>
</dbReference>
<evidence type="ECO:0000256" key="3">
    <source>
        <dbReference type="ARBA" id="ARBA00023149"/>
    </source>
</evidence>
<evidence type="ECO:0000256" key="5">
    <source>
        <dbReference type="SAM" id="SignalP"/>
    </source>
</evidence>
<protein>
    <recommendedName>
        <fullName evidence="6">Cyclic nucleotide-binding domain-containing protein</fullName>
    </recommendedName>
</protein>
<keyword evidence="4" id="KW-0175">Coiled coil</keyword>
<dbReference type="Proteomes" id="UP000265000">
    <property type="component" value="Unplaced"/>
</dbReference>
<dbReference type="GeneTree" id="ENSGT00940000165510"/>
<dbReference type="GO" id="GO:0005829">
    <property type="term" value="C:cytosol"/>
    <property type="evidence" value="ECO:0007669"/>
    <property type="project" value="TreeGrafter"/>
</dbReference>
<dbReference type="InterPro" id="IPR018490">
    <property type="entry name" value="cNMP-bd_dom_sf"/>
</dbReference>
<dbReference type="CDD" id="cd00038">
    <property type="entry name" value="CAP_ED"/>
    <property type="match status" value="1"/>
</dbReference>
<dbReference type="PRINTS" id="PR00103">
    <property type="entry name" value="CAMPKINASE"/>
</dbReference>
<accession>A0A3Q2Q5P4</accession>
<evidence type="ECO:0000256" key="1">
    <source>
        <dbReference type="ARBA" id="ARBA00005753"/>
    </source>
</evidence>
<dbReference type="AlphaFoldDB" id="A0A3Q2Q5P4"/>
<dbReference type="PROSITE" id="PS50042">
    <property type="entry name" value="CNMP_BINDING_3"/>
    <property type="match status" value="1"/>
</dbReference>
<dbReference type="Gene3D" id="2.60.120.10">
    <property type="entry name" value="Jelly Rolls"/>
    <property type="match status" value="1"/>
</dbReference>
<feature type="chain" id="PRO_5018603548" description="Cyclic nucleotide-binding domain-containing protein" evidence="5">
    <location>
        <begin position="18"/>
        <end position="208"/>
    </location>
</feature>
<keyword evidence="5" id="KW-0732">Signal</keyword>
<reference evidence="7" key="2">
    <citation type="submission" date="2025-09" db="UniProtKB">
        <authorList>
            <consortium name="Ensembl"/>
        </authorList>
    </citation>
    <scope>IDENTIFICATION</scope>
</reference>
<keyword evidence="8" id="KW-1185">Reference proteome</keyword>
<feature type="signal peptide" evidence="5">
    <location>
        <begin position="1"/>
        <end position="17"/>
    </location>
</feature>
<dbReference type="PANTHER" id="PTHR11635:SF166">
    <property type="entry name" value="CYCLIC NUCLEOTIDE-BINDING DOMAIN-CONTAINING PROTEIN"/>
    <property type="match status" value="1"/>
</dbReference>
<reference evidence="7" key="1">
    <citation type="submission" date="2025-08" db="UniProtKB">
        <authorList>
            <consortium name="Ensembl"/>
        </authorList>
    </citation>
    <scope>IDENTIFICATION</scope>
</reference>
<proteinExistence type="inferred from homology"/>
<dbReference type="Ensembl" id="ENSFHET00000015446.1">
    <property type="protein sequence ID" value="ENSFHEP00000021454.1"/>
    <property type="gene ID" value="ENSFHEG00000001201.1"/>
</dbReference>
<evidence type="ECO:0000259" key="6">
    <source>
        <dbReference type="PROSITE" id="PS50042"/>
    </source>
</evidence>
<evidence type="ECO:0000256" key="2">
    <source>
        <dbReference type="ARBA" id="ARBA00022566"/>
    </source>
</evidence>
<organism evidence="7 8">
    <name type="scientific">Fundulus heteroclitus</name>
    <name type="common">Killifish</name>
    <name type="synonym">Mummichog</name>
    <dbReference type="NCBI Taxonomy" id="8078"/>
    <lineage>
        <taxon>Eukaryota</taxon>
        <taxon>Metazoa</taxon>
        <taxon>Chordata</taxon>
        <taxon>Craniata</taxon>
        <taxon>Vertebrata</taxon>
        <taxon>Euteleostomi</taxon>
        <taxon>Actinopterygii</taxon>
        <taxon>Neopterygii</taxon>
        <taxon>Teleostei</taxon>
        <taxon>Neoteleostei</taxon>
        <taxon>Acanthomorphata</taxon>
        <taxon>Ovalentaria</taxon>
        <taxon>Atherinomorphae</taxon>
        <taxon>Cyprinodontiformes</taxon>
        <taxon>Fundulidae</taxon>
        <taxon>Fundulus</taxon>
    </lineage>
</organism>
<name>A0A3Q2Q5P4_FUNHE</name>
<evidence type="ECO:0000256" key="4">
    <source>
        <dbReference type="SAM" id="Coils"/>
    </source>
</evidence>
<dbReference type="PANTHER" id="PTHR11635">
    <property type="entry name" value="CAMP-DEPENDENT PROTEIN KINASE REGULATORY CHAIN"/>
    <property type="match status" value="1"/>
</dbReference>
<keyword evidence="3" id="KW-0114">cAMP</keyword>
<dbReference type="InterPro" id="IPR014710">
    <property type="entry name" value="RmlC-like_jellyroll"/>
</dbReference>
<dbReference type="GO" id="GO:0005952">
    <property type="term" value="C:cAMP-dependent protein kinase complex"/>
    <property type="evidence" value="ECO:0007669"/>
    <property type="project" value="InterPro"/>
</dbReference>
<keyword evidence="2" id="KW-0547">Nucleotide-binding</keyword>
<sequence>MGCPIFIFFLIVPCVFSRAGKLLCIVSPFQVIHHIYMTYLLVAMEKQLEELRQQLEKQCLINQELQRQNKDLGEYSKQYMTFRSICIRPVVFYAGVQINTGFRIAVVPTFCFYSETNLIVKAIQKNDFLSRLDDEQIAMMVDLLRTSAIKPGEEVIKEGSEGDSMYIVAAGELIVTQSGRDLRTLTKGDVFGELAILYNCKRTATVKG</sequence>
<feature type="domain" description="Cyclic nucleotide-binding" evidence="6">
    <location>
        <begin position="128"/>
        <end position="208"/>
    </location>
</feature>
<comment type="similarity">
    <text evidence="1">Belongs to the cAMP-dependent kinase regulatory chain family.</text>
</comment>